<dbReference type="GO" id="GO:0004130">
    <property type="term" value="F:cytochrome-c peroxidase activity"/>
    <property type="evidence" value="ECO:0007669"/>
    <property type="project" value="TreeGrafter"/>
</dbReference>
<name>A0A1L3I285_9RHOB</name>
<dbReference type="InterPro" id="IPR009056">
    <property type="entry name" value="Cyt_c-like_dom"/>
</dbReference>
<dbReference type="Gene3D" id="1.10.760.10">
    <property type="entry name" value="Cytochrome c-like domain"/>
    <property type="match status" value="1"/>
</dbReference>
<dbReference type="InterPro" id="IPR051395">
    <property type="entry name" value="Cytochrome_c_Peroxidase/MauG"/>
</dbReference>
<dbReference type="PIRSF" id="PIRSF028099">
    <property type="entry name" value="DUF1111"/>
    <property type="match status" value="1"/>
</dbReference>
<dbReference type="GO" id="GO:0046872">
    <property type="term" value="F:metal ion binding"/>
    <property type="evidence" value="ECO:0007669"/>
    <property type="project" value="UniProtKB-KW"/>
</dbReference>
<dbReference type="GO" id="GO:0009055">
    <property type="term" value="F:electron transfer activity"/>
    <property type="evidence" value="ECO:0007669"/>
    <property type="project" value="InterPro"/>
</dbReference>
<protein>
    <submittedName>
        <fullName evidence="8">Putative thiol oxidoreductase</fullName>
    </submittedName>
</protein>
<organism evidence="8 9">
    <name type="scientific">Phaeobacter porticola</name>
    <dbReference type="NCBI Taxonomy" id="1844006"/>
    <lineage>
        <taxon>Bacteria</taxon>
        <taxon>Pseudomonadati</taxon>
        <taxon>Pseudomonadota</taxon>
        <taxon>Alphaproteobacteria</taxon>
        <taxon>Rhodobacterales</taxon>
        <taxon>Roseobacteraceae</taxon>
        <taxon>Phaeobacter</taxon>
    </lineage>
</organism>
<dbReference type="AlphaFoldDB" id="A0A1L3I285"/>
<evidence type="ECO:0000313" key="9">
    <source>
        <dbReference type="Proteomes" id="UP000183859"/>
    </source>
</evidence>
<dbReference type="PANTHER" id="PTHR30600">
    <property type="entry name" value="CYTOCHROME C PEROXIDASE-RELATED"/>
    <property type="match status" value="1"/>
</dbReference>
<evidence type="ECO:0000256" key="5">
    <source>
        <dbReference type="SAM" id="MobiDB-lite"/>
    </source>
</evidence>
<evidence type="ECO:0000259" key="7">
    <source>
        <dbReference type="PROSITE" id="PS51007"/>
    </source>
</evidence>
<dbReference type="InterPro" id="IPR010538">
    <property type="entry name" value="DHOR"/>
</dbReference>
<sequence precursor="true">MRVSPSPHRPHLSQLLMGLSLLALIAPLPTLADTQTTALSETLAGDAPEGDTDRAQTAPPYATIGDPHLATLPRTAQEQTRIRAVTRPTTQFDQPEPYEALPAGAATVRARTDDEAFSQHSANLSFEEELEFKLGNGLFKKIWVFSPASTLASDGLGPLYNARSCQRCHLKDGRGHVPDGPDYVSTTMFLRVSIPGPVPDQMQAITDYIGTAPEPTYGGQMQDFSAPGIAPEYRLGVTYSEEIIALAGGETATLHRPDYSANTLGYGPLHKDAMLSPRVAPSMIGLGLLEAIPAADLLAGADADDSNGDGISGRANLVWSAEHNRIMLGRFGYKAGQPTVHEQSAAAFSGDIGISTPLFPVHAGDCTTAQTACQSAPHGGNDIRETEIDQPNMDLVTFYSRNLGVPARRTPDDPAVLRGKAQFYSAGCTSCHTPKFVTNRLEAQPAQSFQLVWPYSDLLLHDMGDGLADHRPEARATGREWRTAPLWGIGLVQQVNPRAGFLHDGRARTLLEAILWHGGEAQSARDTVVGLAPEDRADLIRFLESL</sequence>
<evidence type="ECO:0000256" key="6">
    <source>
        <dbReference type="SAM" id="SignalP"/>
    </source>
</evidence>
<dbReference type="RefSeq" id="WP_237028978.1">
    <property type="nucleotide sequence ID" value="NZ_CP016364.1"/>
</dbReference>
<evidence type="ECO:0000256" key="2">
    <source>
        <dbReference type="ARBA" id="ARBA00022723"/>
    </source>
</evidence>
<dbReference type="EMBL" id="CP016364">
    <property type="protein sequence ID" value="APG46231.1"/>
    <property type="molecule type" value="Genomic_DNA"/>
</dbReference>
<dbReference type="STRING" id="1844006.PhaeoP97_00795"/>
<evidence type="ECO:0000256" key="3">
    <source>
        <dbReference type="ARBA" id="ARBA00023004"/>
    </source>
</evidence>
<keyword evidence="1 4" id="KW-0349">Heme</keyword>
<proteinExistence type="predicted"/>
<feature type="domain" description="Cytochrome c" evidence="7">
    <location>
        <begin position="414"/>
        <end position="546"/>
    </location>
</feature>
<accession>A0A1L3I285</accession>
<dbReference type="PANTHER" id="PTHR30600:SF4">
    <property type="entry name" value="CYTOCHROME C DOMAIN-CONTAINING PROTEIN"/>
    <property type="match status" value="1"/>
</dbReference>
<dbReference type="InterPro" id="IPR036909">
    <property type="entry name" value="Cyt_c-like_dom_sf"/>
</dbReference>
<feature type="region of interest" description="Disordered" evidence="5">
    <location>
        <begin position="44"/>
        <end position="68"/>
    </location>
</feature>
<dbReference type="SUPFAM" id="SSF46626">
    <property type="entry name" value="Cytochrome c"/>
    <property type="match status" value="1"/>
</dbReference>
<dbReference type="Pfam" id="PF06537">
    <property type="entry name" value="DHOR"/>
    <property type="match status" value="2"/>
</dbReference>
<reference evidence="9" key="1">
    <citation type="submission" date="2016-07" db="EMBL/GenBank/DDBJ databases">
        <title>Phaeobacter portensis sp. nov., a tropodithietic acid producing bacterium isolated from a German harbor.</title>
        <authorList>
            <person name="Freese H.M."/>
            <person name="Bunk B."/>
            <person name="Breider S."/>
            <person name="Brinkhoff T."/>
        </authorList>
    </citation>
    <scope>NUCLEOTIDE SEQUENCE [LARGE SCALE GENOMIC DNA]</scope>
    <source>
        <strain evidence="9">P97</strain>
    </source>
</reference>
<gene>
    <name evidence="8" type="ORF">PhaeoP97_00795</name>
</gene>
<keyword evidence="6" id="KW-0732">Signal</keyword>
<keyword evidence="2 4" id="KW-0479">Metal-binding</keyword>
<dbReference type="Proteomes" id="UP000183859">
    <property type="component" value="Chromosome"/>
</dbReference>
<keyword evidence="9" id="KW-1185">Reference proteome</keyword>
<evidence type="ECO:0000313" key="8">
    <source>
        <dbReference type="EMBL" id="APG46231.1"/>
    </source>
</evidence>
<evidence type="ECO:0000256" key="4">
    <source>
        <dbReference type="PROSITE-ProRule" id="PRU00433"/>
    </source>
</evidence>
<feature type="signal peptide" evidence="6">
    <location>
        <begin position="1"/>
        <end position="32"/>
    </location>
</feature>
<feature type="chain" id="PRO_5012091922" evidence="6">
    <location>
        <begin position="33"/>
        <end position="546"/>
    </location>
</feature>
<dbReference type="KEGG" id="php:PhaeoP97_00795"/>
<evidence type="ECO:0000256" key="1">
    <source>
        <dbReference type="ARBA" id="ARBA00022617"/>
    </source>
</evidence>
<dbReference type="PROSITE" id="PS51007">
    <property type="entry name" value="CYTC"/>
    <property type="match status" value="1"/>
</dbReference>
<keyword evidence="3 4" id="KW-0408">Iron</keyword>
<dbReference type="GO" id="GO:0020037">
    <property type="term" value="F:heme binding"/>
    <property type="evidence" value="ECO:0007669"/>
    <property type="project" value="InterPro"/>
</dbReference>